<dbReference type="GO" id="GO:0007417">
    <property type="term" value="P:central nervous system development"/>
    <property type="evidence" value="ECO:0007669"/>
    <property type="project" value="TreeGrafter"/>
</dbReference>
<accession>A0A8C6ZE38</accession>
<reference evidence="2" key="2">
    <citation type="submission" date="2025-09" db="UniProtKB">
        <authorList>
            <consortium name="Ensembl"/>
        </authorList>
    </citation>
    <scope>IDENTIFICATION</scope>
</reference>
<dbReference type="PANTHER" id="PTHR12654:SF0">
    <property type="entry name" value="NON-LYSOSOMAL GLUCOSYLCERAMIDASE"/>
    <property type="match status" value="1"/>
</dbReference>
<sequence>MRGCSGMVMPPSCLAGGIRSSVHMEYKRLMSLPGKYYNYDSSGNVTSRSIMSDQCAGQWFLGACDLDQGQFEVFPKSHVASALRTVFEKNVLGFAGGTMGAVNGMMPTGAADTSSVQSKEVWVGVVYALAATMIQEVTFCTSFEHAPMVFLLFLQSSS</sequence>
<dbReference type="PANTHER" id="PTHR12654">
    <property type="entry name" value="BILE ACID BETA-GLUCOSIDASE-RELATED"/>
    <property type="match status" value="1"/>
</dbReference>
<gene>
    <name evidence="2" type="primary">GBA2</name>
</gene>
<dbReference type="Proteomes" id="UP000694420">
    <property type="component" value="Unplaced"/>
</dbReference>
<name>A0A8C6ZE38_NOTPE</name>
<evidence type="ECO:0000259" key="1">
    <source>
        <dbReference type="Pfam" id="PF04685"/>
    </source>
</evidence>
<organism evidence="2 3">
    <name type="scientific">Nothoprocta perdicaria</name>
    <name type="common">Chilean tinamou</name>
    <name type="synonym">Crypturus perdicarius</name>
    <dbReference type="NCBI Taxonomy" id="30464"/>
    <lineage>
        <taxon>Eukaryota</taxon>
        <taxon>Metazoa</taxon>
        <taxon>Chordata</taxon>
        <taxon>Craniata</taxon>
        <taxon>Vertebrata</taxon>
        <taxon>Euteleostomi</taxon>
        <taxon>Archelosauria</taxon>
        <taxon>Archosauria</taxon>
        <taxon>Dinosauria</taxon>
        <taxon>Saurischia</taxon>
        <taxon>Theropoda</taxon>
        <taxon>Coelurosauria</taxon>
        <taxon>Aves</taxon>
        <taxon>Palaeognathae</taxon>
        <taxon>Tinamiformes</taxon>
        <taxon>Tinamidae</taxon>
        <taxon>Nothoprocta</taxon>
    </lineage>
</organism>
<dbReference type="Ensembl" id="ENSNPET00000013861.1">
    <property type="protein sequence ID" value="ENSNPEP00000013525.1"/>
    <property type="gene ID" value="ENSNPEG00000009453.1"/>
</dbReference>
<dbReference type="AlphaFoldDB" id="A0A8C6ZE38"/>
<evidence type="ECO:0000313" key="3">
    <source>
        <dbReference type="Proteomes" id="UP000694420"/>
    </source>
</evidence>
<proteinExistence type="predicted"/>
<dbReference type="GO" id="GO:0008422">
    <property type="term" value="F:beta-glucosidase activity"/>
    <property type="evidence" value="ECO:0007669"/>
    <property type="project" value="TreeGrafter"/>
</dbReference>
<dbReference type="InterPro" id="IPR052566">
    <property type="entry name" value="Non-lysos_glucosylceramidase"/>
</dbReference>
<dbReference type="Pfam" id="PF04685">
    <property type="entry name" value="DUF608"/>
    <property type="match status" value="1"/>
</dbReference>
<feature type="domain" description="Glycosyl-hydrolase family 116 catalytic region" evidence="1">
    <location>
        <begin position="33"/>
        <end position="149"/>
    </location>
</feature>
<protein>
    <submittedName>
        <fullName evidence="2">Glucosylceramidase beta 2</fullName>
    </submittedName>
</protein>
<dbReference type="InterPro" id="IPR006775">
    <property type="entry name" value="GH116_catalytic"/>
</dbReference>
<evidence type="ECO:0000313" key="2">
    <source>
        <dbReference type="Ensembl" id="ENSNPEP00000013525.1"/>
    </source>
</evidence>
<reference evidence="2" key="1">
    <citation type="submission" date="2025-08" db="UniProtKB">
        <authorList>
            <consortium name="Ensembl"/>
        </authorList>
    </citation>
    <scope>IDENTIFICATION</scope>
</reference>
<keyword evidence="3" id="KW-1185">Reference proteome</keyword>